<accession>A0ABV5BF23</accession>
<evidence type="ECO:0000259" key="3">
    <source>
        <dbReference type="Pfam" id="PF05175"/>
    </source>
</evidence>
<organism evidence="4 5">
    <name type="scientific">Paenibacillus terreus</name>
    <dbReference type="NCBI Taxonomy" id="1387834"/>
    <lineage>
        <taxon>Bacteria</taxon>
        <taxon>Bacillati</taxon>
        <taxon>Bacillota</taxon>
        <taxon>Bacilli</taxon>
        <taxon>Bacillales</taxon>
        <taxon>Paenibacillaceae</taxon>
        <taxon>Paenibacillus</taxon>
    </lineage>
</organism>
<dbReference type="GO" id="GO:0052914">
    <property type="term" value="F:16S rRNA (guanine(1207)-N(2))-methyltransferase activity"/>
    <property type="evidence" value="ECO:0007669"/>
    <property type="project" value="UniProtKB-EC"/>
</dbReference>
<evidence type="ECO:0000256" key="2">
    <source>
        <dbReference type="ARBA" id="ARBA00022679"/>
    </source>
</evidence>
<evidence type="ECO:0000313" key="4">
    <source>
        <dbReference type="EMBL" id="MFB5684317.1"/>
    </source>
</evidence>
<dbReference type="GO" id="GO:0052916">
    <property type="term" value="F:23S rRNA (guanine(1835)-N(2))-methyltransferase activity"/>
    <property type="evidence" value="ECO:0007669"/>
    <property type="project" value="UniProtKB-EC"/>
</dbReference>
<dbReference type="SUPFAM" id="SSF53335">
    <property type="entry name" value="S-adenosyl-L-methionine-dependent methyltransferases"/>
    <property type="match status" value="1"/>
</dbReference>
<dbReference type="PANTHER" id="PTHR47816:SF4">
    <property type="entry name" value="RIBOSOMAL RNA SMALL SUBUNIT METHYLTRANSFERASE C"/>
    <property type="match status" value="1"/>
</dbReference>
<sequence>MSDHYYSSSPDAAHDRRILQAELRGQSLSFVSDAGVFSKQGIDYGSRVLIEAMDFSEDSEILDVGCGYGPIGLTAAKLAPAGRVTMIDINERAVELARENAGRNRINNVTILQSDLFQAVLGKRFDVVLTNPPIRSGKETVHSIFNLAFDHLNDGGALWVVIQKKQGAPSAKAKLESLFPLVEEVTKDKGYRIFKATK</sequence>
<keyword evidence="2 4" id="KW-0808">Transferase</keyword>
<feature type="domain" description="Methyltransferase small" evidence="3">
    <location>
        <begin position="28"/>
        <end position="195"/>
    </location>
</feature>
<gene>
    <name evidence="4" type="ORF">ACE3NQ_25780</name>
</gene>
<protein>
    <submittedName>
        <fullName evidence="4">Class I SAM-dependent methyltransferase</fullName>
        <ecNumber evidence="4">2.1.1.172</ecNumber>
        <ecNumber evidence="4">2.1.1.174</ecNumber>
    </submittedName>
</protein>
<dbReference type="EMBL" id="JBHILM010000039">
    <property type="protein sequence ID" value="MFB5684317.1"/>
    <property type="molecule type" value="Genomic_DNA"/>
</dbReference>
<dbReference type="PANTHER" id="PTHR47816">
    <property type="entry name" value="RIBOSOMAL RNA SMALL SUBUNIT METHYLTRANSFERASE C"/>
    <property type="match status" value="1"/>
</dbReference>
<dbReference type="EC" id="2.1.1.174" evidence="4"/>
<dbReference type="InterPro" id="IPR046977">
    <property type="entry name" value="RsmC/RlmG"/>
</dbReference>
<evidence type="ECO:0000313" key="5">
    <source>
        <dbReference type="Proteomes" id="UP001580407"/>
    </source>
</evidence>
<keyword evidence="1 4" id="KW-0489">Methyltransferase</keyword>
<keyword evidence="5" id="KW-1185">Reference proteome</keyword>
<dbReference type="EC" id="2.1.1.172" evidence="4"/>
<dbReference type="Gene3D" id="3.40.50.150">
    <property type="entry name" value="Vaccinia Virus protein VP39"/>
    <property type="match status" value="1"/>
</dbReference>
<name>A0ABV5BF23_9BACL</name>
<dbReference type="CDD" id="cd02440">
    <property type="entry name" value="AdoMet_MTases"/>
    <property type="match status" value="1"/>
</dbReference>
<proteinExistence type="predicted"/>
<dbReference type="InterPro" id="IPR029063">
    <property type="entry name" value="SAM-dependent_MTases_sf"/>
</dbReference>
<comment type="caution">
    <text evidence="4">The sequence shown here is derived from an EMBL/GenBank/DDBJ whole genome shotgun (WGS) entry which is preliminary data.</text>
</comment>
<dbReference type="Pfam" id="PF05175">
    <property type="entry name" value="MTS"/>
    <property type="match status" value="1"/>
</dbReference>
<reference evidence="4 5" key="1">
    <citation type="submission" date="2024-09" db="EMBL/GenBank/DDBJ databases">
        <authorList>
            <person name="Ruan L."/>
        </authorList>
    </citation>
    <scope>NUCLEOTIDE SEQUENCE [LARGE SCALE GENOMIC DNA]</scope>
    <source>
        <strain evidence="4 5">D33</strain>
    </source>
</reference>
<evidence type="ECO:0000256" key="1">
    <source>
        <dbReference type="ARBA" id="ARBA00022603"/>
    </source>
</evidence>
<dbReference type="InterPro" id="IPR007848">
    <property type="entry name" value="Small_mtfrase_dom"/>
</dbReference>
<dbReference type="Proteomes" id="UP001580407">
    <property type="component" value="Unassembled WGS sequence"/>
</dbReference>
<dbReference type="RefSeq" id="WP_375528027.1">
    <property type="nucleotide sequence ID" value="NZ_JBHILM010000039.1"/>
</dbReference>